<evidence type="ECO:0000256" key="6">
    <source>
        <dbReference type="ARBA" id="ARBA00022516"/>
    </source>
</evidence>
<feature type="domain" description="Carrier" evidence="15">
    <location>
        <begin position="47"/>
        <end position="122"/>
    </location>
</feature>
<keyword evidence="4" id="KW-0813">Transport</keyword>
<dbReference type="Gene3D" id="1.10.1200.10">
    <property type="entry name" value="ACP-like"/>
    <property type="match status" value="1"/>
</dbReference>
<dbReference type="OrthoDB" id="448946at2759"/>
<evidence type="ECO:0000256" key="2">
    <source>
        <dbReference type="ARBA" id="ARBA00005194"/>
    </source>
</evidence>
<comment type="function">
    <text evidence="14">Carrier of the growing fatty acid chain in fatty acid biosynthesis.</text>
</comment>
<accession>A0A9P7B247</accession>
<keyword evidence="17" id="KW-1185">Reference proteome</keyword>
<dbReference type="GO" id="GO:0000035">
    <property type="term" value="F:acyl binding"/>
    <property type="evidence" value="ECO:0007669"/>
    <property type="project" value="TreeGrafter"/>
</dbReference>
<sequence>MFRAAARSLVAPAARRVAFAPAPVRFAAPSQLLAQQRFYAASSLSADTIKARIEDVLKSFEKVDSTKVTPTASFTSDLGLDSLDAVEVVMAIEEEFAIEIPDEDADRITTVGEGESHFLHTWFTGPPPMPASADTFVVISLAAIDYISKSPEAH</sequence>
<evidence type="ECO:0000256" key="13">
    <source>
        <dbReference type="ARBA" id="ARBA00023160"/>
    </source>
</evidence>
<dbReference type="InterPro" id="IPR009081">
    <property type="entry name" value="PP-bd_ACP"/>
</dbReference>
<dbReference type="HAMAP" id="MF_01217">
    <property type="entry name" value="Acyl_carrier"/>
    <property type="match status" value="1"/>
</dbReference>
<evidence type="ECO:0000256" key="9">
    <source>
        <dbReference type="ARBA" id="ARBA00022946"/>
    </source>
</evidence>
<comment type="similarity">
    <text evidence="3">Belongs to the acyl carrier protein (ACP) family.</text>
</comment>
<dbReference type="PANTHER" id="PTHR20863:SF28">
    <property type="entry name" value="ACYL CARRIER PROTEIN, MITOCHONDRIAL"/>
    <property type="match status" value="1"/>
</dbReference>
<keyword evidence="10" id="KW-0249">Electron transport</keyword>
<dbReference type="InterPro" id="IPR036736">
    <property type="entry name" value="ACP-like_sf"/>
</dbReference>
<comment type="pathway">
    <text evidence="2">Lipid metabolism; fatty acid biosynthesis.</text>
</comment>
<reference evidence="16 17" key="1">
    <citation type="submission" date="2020-11" db="EMBL/GenBank/DDBJ databases">
        <title>Kefir isolates.</title>
        <authorList>
            <person name="Marcisauskas S."/>
            <person name="Kim Y."/>
            <person name="Blasche S."/>
        </authorList>
    </citation>
    <scope>NUCLEOTIDE SEQUENCE [LARGE SCALE GENOMIC DNA]</scope>
    <source>
        <strain evidence="16 17">KR</strain>
    </source>
</reference>
<comment type="caution">
    <text evidence="16">The sequence shown here is derived from an EMBL/GenBank/DDBJ whole genome shotgun (WGS) entry which is preliminary data.</text>
</comment>
<dbReference type="GO" id="GO:0099128">
    <property type="term" value="C:mitochondrial [2Fe-2S] assembly complex"/>
    <property type="evidence" value="ECO:0007669"/>
    <property type="project" value="UniProtKB-ARBA"/>
</dbReference>
<keyword evidence="5 14" id="KW-0596">Phosphopantetheine</keyword>
<comment type="subcellular location">
    <subcellularLocation>
        <location evidence="1">Mitochondrion</location>
    </subcellularLocation>
</comment>
<keyword evidence="11" id="KW-0443">Lipid metabolism</keyword>
<gene>
    <name evidence="16" type="ORF">C6P46_001854</name>
</gene>
<dbReference type="Pfam" id="PF00550">
    <property type="entry name" value="PP-binding"/>
    <property type="match status" value="1"/>
</dbReference>
<evidence type="ECO:0000313" key="17">
    <source>
        <dbReference type="Proteomes" id="UP000777482"/>
    </source>
</evidence>
<evidence type="ECO:0000256" key="10">
    <source>
        <dbReference type="ARBA" id="ARBA00022982"/>
    </source>
</evidence>
<evidence type="ECO:0000256" key="7">
    <source>
        <dbReference type="ARBA" id="ARBA00022553"/>
    </source>
</evidence>
<evidence type="ECO:0000256" key="5">
    <source>
        <dbReference type="ARBA" id="ARBA00022450"/>
    </source>
</evidence>
<keyword evidence="7" id="KW-0597">Phosphoprotein</keyword>
<proteinExistence type="inferred from homology"/>
<protein>
    <recommendedName>
        <fullName evidence="14">Acyl carrier protein</fullName>
    </recommendedName>
</protein>
<dbReference type="AlphaFoldDB" id="A0A9P7B247"/>
<keyword evidence="9" id="KW-0809">Transit peptide</keyword>
<keyword evidence="6 14" id="KW-0444">Lipid biosynthesis</keyword>
<evidence type="ECO:0000259" key="15">
    <source>
        <dbReference type="PROSITE" id="PS50075"/>
    </source>
</evidence>
<dbReference type="PROSITE" id="PS50075">
    <property type="entry name" value="CARRIER"/>
    <property type="match status" value="1"/>
</dbReference>
<dbReference type="PANTHER" id="PTHR20863">
    <property type="entry name" value="ACYL CARRIER PROTEIN"/>
    <property type="match status" value="1"/>
</dbReference>
<evidence type="ECO:0000256" key="14">
    <source>
        <dbReference type="RuleBase" id="RU000722"/>
    </source>
</evidence>
<dbReference type="Proteomes" id="UP000777482">
    <property type="component" value="Unassembled WGS sequence"/>
</dbReference>
<dbReference type="SUPFAM" id="SSF47336">
    <property type="entry name" value="ACP-like"/>
    <property type="match status" value="1"/>
</dbReference>
<dbReference type="NCBIfam" id="NF002148">
    <property type="entry name" value="PRK00982.1-2"/>
    <property type="match status" value="1"/>
</dbReference>
<name>A0A9P7B247_RHOMI</name>
<dbReference type="FunFam" id="1.10.1200.10:FF:000003">
    <property type="entry name" value="Acyl carrier protein"/>
    <property type="match status" value="1"/>
</dbReference>
<dbReference type="InterPro" id="IPR006162">
    <property type="entry name" value="Ppantetheine_attach_site"/>
</dbReference>
<keyword evidence="12" id="KW-0496">Mitochondrion</keyword>
<keyword evidence="8" id="KW-0276">Fatty acid metabolism</keyword>
<evidence type="ECO:0000256" key="11">
    <source>
        <dbReference type="ARBA" id="ARBA00023098"/>
    </source>
</evidence>
<dbReference type="GO" id="GO:0000036">
    <property type="term" value="F:acyl carrier activity"/>
    <property type="evidence" value="ECO:0007669"/>
    <property type="project" value="TreeGrafter"/>
</dbReference>
<evidence type="ECO:0000313" key="16">
    <source>
        <dbReference type="EMBL" id="KAG0654173.1"/>
    </source>
</evidence>
<dbReference type="InterPro" id="IPR003231">
    <property type="entry name" value="ACP"/>
</dbReference>
<dbReference type="NCBIfam" id="TIGR00517">
    <property type="entry name" value="acyl_carrier"/>
    <property type="match status" value="1"/>
</dbReference>
<dbReference type="PROSITE" id="PS00012">
    <property type="entry name" value="PHOSPHOPANTETHEINE"/>
    <property type="match status" value="1"/>
</dbReference>
<evidence type="ECO:0000256" key="3">
    <source>
        <dbReference type="ARBA" id="ARBA00010930"/>
    </source>
</evidence>
<evidence type="ECO:0000256" key="1">
    <source>
        <dbReference type="ARBA" id="ARBA00004173"/>
    </source>
</evidence>
<evidence type="ECO:0000256" key="8">
    <source>
        <dbReference type="ARBA" id="ARBA00022832"/>
    </source>
</evidence>
<organism evidence="16 17">
    <name type="scientific">Rhodotorula mucilaginosa</name>
    <name type="common">Yeast</name>
    <name type="synonym">Rhodotorula rubra</name>
    <dbReference type="NCBI Taxonomy" id="5537"/>
    <lineage>
        <taxon>Eukaryota</taxon>
        <taxon>Fungi</taxon>
        <taxon>Dikarya</taxon>
        <taxon>Basidiomycota</taxon>
        <taxon>Pucciniomycotina</taxon>
        <taxon>Microbotryomycetes</taxon>
        <taxon>Sporidiobolales</taxon>
        <taxon>Sporidiobolaceae</taxon>
        <taxon>Rhodotorula</taxon>
    </lineage>
</organism>
<evidence type="ECO:0000256" key="12">
    <source>
        <dbReference type="ARBA" id="ARBA00023128"/>
    </source>
</evidence>
<keyword evidence="13 14" id="KW-0275">Fatty acid biosynthesis</keyword>
<dbReference type="EMBL" id="PUHQ01000158">
    <property type="protein sequence ID" value="KAG0654173.1"/>
    <property type="molecule type" value="Genomic_DNA"/>
</dbReference>
<evidence type="ECO:0000256" key="4">
    <source>
        <dbReference type="ARBA" id="ARBA00022448"/>
    </source>
</evidence>